<dbReference type="KEGG" id="pxu:106116520"/>
<dbReference type="GO" id="GO:0090729">
    <property type="term" value="F:toxin activity"/>
    <property type="evidence" value="ECO:0007669"/>
    <property type="project" value="UniProtKB-KW"/>
</dbReference>
<dbReference type="Proteomes" id="UP000694872">
    <property type="component" value="Unplaced"/>
</dbReference>
<dbReference type="GO" id="GO:0005576">
    <property type="term" value="C:extracellular region"/>
    <property type="evidence" value="ECO:0007669"/>
    <property type="project" value="UniProtKB-SubCell"/>
</dbReference>
<dbReference type="FunFam" id="2.40.10.10:FF:000068">
    <property type="entry name" value="transmembrane protease serine 2"/>
    <property type="match status" value="1"/>
</dbReference>
<keyword evidence="7" id="KW-1015">Disulfide bond</keyword>
<dbReference type="SUPFAM" id="SSF50494">
    <property type="entry name" value="Trypsin-like serine proteases"/>
    <property type="match status" value="1"/>
</dbReference>
<name>A0AAJ7E7B6_PAPXU</name>
<dbReference type="InterPro" id="IPR009003">
    <property type="entry name" value="Peptidase_S1_PA"/>
</dbReference>
<evidence type="ECO:0000259" key="12">
    <source>
        <dbReference type="PROSITE" id="PS50240"/>
    </source>
</evidence>
<organism evidence="13">
    <name type="scientific">Papilio xuthus</name>
    <name type="common">Asian swallowtail butterfly</name>
    <dbReference type="NCBI Taxonomy" id="66420"/>
    <lineage>
        <taxon>Eukaryota</taxon>
        <taxon>Metazoa</taxon>
        <taxon>Ecdysozoa</taxon>
        <taxon>Arthropoda</taxon>
        <taxon>Hexapoda</taxon>
        <taxon>Insecta</taxon>
        <taxon>Pterygota</taxon>
        <taxon>Neoptera</taxon>
        <taxon>Endopterygota</taxon>
        <taxon>Lepidoptera</taxon>
        <taxon>Glossata</taxon>
        <taxon>Ditrysia</taxon>
        <taxon>Papilionoidea</taxon>
        <taxon>Papilionidae</taxon>
        <taxon>Papilioninae</taxon>
        <taxon>Papilio</taxon>
    </lineage>
</organism>
<dbReference type="GO" id="GO:0006508">
    <property type="term" value="P:proteolysis"/>
    <property type="evidence" value="ECO:0007669"/>
    <property type="project" value="UniProtKB-KW"/>
</dbReference>
<keyword evidence="5" id="KW-0378">Hydrolase</keyword>
<evidence type="ECO:0000256" key="11">
    <source>
        <dbReference type="SAM" id="SignalP"/>
    </source>
</evidence>
<keyword evidence="11" id="KW-0732">Signal</keyword>
<dbReference type="PRINTS" id="PR00722">
    <property type="entry name" value="CHYMOTRYPSIN"/>
</dbReference>
<dbReference type="InterPro" id="IPR001314">
    <property type="entry name" value="Peptidase_S1A"/>
</dbReference>
<evidence type="ECO:0000256" key="8">
    <source>
        <dbReference type="ARBA" id="ARBA00023240"/>
    </source>
</evidence>
<dbReference type="SMART" id="SM00020">
    <property type="entry name" value="Tryp_SPc"/>
    <property type="match status" value="1"/>
</dbReference>
<keyword evidence="10" id="KW-1205">Fibrinolytic toxin</keyword>
<evidence type="ECO:0000256" key="10">
    <source>
        <dbReference type="ARBA" id="ARBA00084094"/>
    </source>
</evidence>
<sequence>MFLRIVHVLLICFKVSNSLEWRVFDGQDLRYDVHSYLVKLELYTYYNNIGTCSGSIISSSWIITSAHCIQPNLHTIIVLQKTRYKMEFIGYITIYDAYVHPDFKLNIDTMPNREKDIALLYVREEIKFNRYMKPIRLSRMRPKIGDTGIIAGFGETEINLTTPREGIAVIDTCPNASGERTRNICTIGPVRAGPGDSGGPLIYKGKLVGLISGGCMDVRTNNMCITVYTSVERNIEWILDVVSNVE</sequence>
<evidence type="ECO:0000256" key="7">
    <source>
        <dbReference type="ARBA" id="ARBA00023157"/>
    </source>
</evidence>
<dbReference type="Gene3D" id="2.40.10.10">
    <property type="entry name" value="Trypsin-like serine proteases"/>
    <property type="match status" value="1"/>
</dbReference>
<feature type="chain" id="PRO_5042551877" evidence="11">
    <location>
        <begin position="19"/>
        <end position="246"/>
    </location>
</feature>
<gene>
    <name evidence="13" type="primary">LOC106116520</name>
</gene>
<dbReference type="InterPro" id="IPR043504">
    <property type="entry name" value="Peptidase_S1_PA_chymotrypsin"/>
</dbReference>
<dbReference type="GeneID" id="106116520"/>
<evidence type="ECO:0000256" key="4">
    <source>
        <dbReference type="ARBA" id="ARBA00022670"/>
    </source>
</evidence>
<dbReference type="AlphaFoldDB" id="A0AAJ7E7B6"/>
<dbReference type="GO" id="GO:0004252">
    <property type="term" value="F:serine-type endopeptidase activity"/>
    <property type="evidence" value="ECO:0007669"/>
    <property type="project" value="InterPro"/>
</dbReference>
<evidence type="ECO:0000313" key="13">
    <source>
        <dbReference type="RefSeq" id="XP_013165844.1"/>
    </source>
</evidence>
<dbReference type="InterPro" id="IPR050430">
    <property type="entry name" value="Peptidase_S1"/>
</dbReference>
<keyword evidence="3" id="KW-0800">Toxin</keyword>
<comment type="subcellular location">
    <subcellularLocation>
        <location evidence="1">Secreted</location>
        <location evidence="1">Extracellular space</location>
    </subcellularLocation>
</comment>
<evidence type="ECO:0000256" key="5">
    <source>
        <dbReference type="ARBA" id="ARBA00022801"/>
    </source>
</evidence>
<keyword evidence="8" id="KW-1199">Hemostasis impairing toxin</keyword>
<protein>
    <submittedName>
        <fullName evidence="13">Trypsin epsilon</fullName>
    </submittedName>
</protein>
<dbReference type="InterPro" id="IPR001254">
    <property type="entry name" value="Trypsin_dom"/>
</dbReference>
<dbReference type="PROSITE" id="PS50240">
    <property type="entry name" value="TRYPSIN_DOM"/>
    <property type="match status" value="1"/>
</dbReference>
<feature type="signal peptide" evidence="11">
    <location>
        <begin position="1"/>
        <end position="18"/>
    </location>
</feature>
<evidence type="ECO:0000256" key="9">
    <source>
        <dbReference type="ARBA" id="ARBA00055534"/>
    </source>
</evidence>
<dbReference type="PANTHER" id="PTHR24276:SF98">
    <property type="entry name" value="FI18310P1-RELATED"/>
    <property type="match status" value="1"/>
</dbReference>
<keyword evidence="6" id="KW-0720">Serine protease</keyword>
<evidence type="ECO:0000256" key="6">
    <source>
        <dbReference type="ARBA" id="ARBA00022825"/>
    </source>
</evidence>
<dbReference type="RefSeq" id="XP_013165844.1">
    <property type="nucleotide sequence ID" value="XM_013310390.1"/>
</dbReference>
<comment type="function">
    <text evidence="9">Fibrinolytic activity; shows preferential cleavage of Arg-Gly bonds in all three fibrinogen chains. Contact with the caterpillars causes severe bleeding, due the anticoagulant effect of the protein.</text>
</comment>
<keyword evidence="4" id="KW-0645">Protease</keyword>
<accession>A0AAJ7E7B6</accession>
<evidence type="ECO:0000256" key="3">
    <source>
        <dbReference type="ARBA" id="ARBA00022656"/>
    </source>
</evidence>
<reference evidence="13" key="1">
    <citation type="submission" date="2025-08" db="UniProtKB">
        <authorList>
            <consortium name="RefSeq"/>
        </authorList>
    </citation>
    <scope>IDENTIFICATION</scope>
</reference>
<evidence type="ECO:0000256" key="1">
    <source>
        <dbReference type="ARBA" id="ARBA00004239"/>
    </source>
</evidence>
<evidence type="ECO:0000256" key="2">
    <source>
        <dbReference type="ARBA" id="ARBA00007664"/>
    </source>
</evidence>
<comment type="similarity">
    <text evidence="2">Belongs to the peptidase S1 family.</text>
</comment>
<dbReference type="PANTHER" id="PTHR24276">
    <property type="entry name" value="POLYSERASE-RELATED"/>
    <property type="match status" value="1"/>
</dbReference>
<dbReference type="Pfam" id="PF00089">
    <property type="entry name" value="Trypsin"/>
    <property type="match status" value="1"/>
</dbReference>
<feature type="domain" description="Peptidase S1" evidence="12">
    <location>
        <begin position="23"/>
        <end position="243"/>
    </location>
</feature>
<proteinExistence type="inferred from homology"/>